<comment type="caution">
    <text evidence="2">The sequence shown here is derived from an EMBL/GenBank/DDBJ whole genome shotgun (WGS) entry which is preliminary data.</text>
</comment>
<dbReference type="AlphaFoldDB" id="A0A8J6D2Y0"/>
<feature type="region of interest" description="Disordered" evidence="1">
    <location>
        <begin position="75"/>
        <end position="123"/>
    </location>
</feature>
<keyword evidence="3" id="KW-1185">Reference proteome</keyword>
<protein>
    <submittedName>
        <fullName evidence="2">Uncharacterized protein</fullName>
    </submittedName>
</protein>
<evidence type="ECO:0000313" key="2">
    <source>
        <dbReference type="EMBL" id="KAG8491585.1"/>
    </source>
</evidence>
<feature type="region of interest" description="Disordered" evidence="1">
    <location>
        <begin position="43"/>
        <end position="62"/>
    </location>
</feature>
<accession>A0A8J6D2Y0</accession>
<name>A0A8J6D2Y0_9ROSI</name>
<sequence length="123" mass="14123">MIDAAAGGTINNKTPETTYEFIEEMSLNNYQWQVMRTKPTKIVNPVMRRNSSGGGVHTEYQPFNPTTEEEQVHYMGNNNSRPQNNPYSNTYNAGWRNHPNFSWGGQGNQRPQNPSIFQKPPYQ</sequence>
<evidence type="ECO:0000313" key="3">
    <source>
        <dbReference type="Proteomes" id="UP000701853"/>
    </source>
</evidence>
<organism evidence="2 3">
    <name type="scientific">Gossypium anomalum</name>
    <dbReference type="NCBI Taxonomy" id="47600"/>
    <lineage>
        <taxon>Eukaryota</taxon>
        <taxon>Viridiplantae</taxon>
        <taxon>Streptophyta</taxon>
        <taxon>Embryophyta</taxon>
        <taxon>Tracheophyta</taxon>
        <taxon>Spermatophyta</taxon>
        <taxon>Magnoliopsida</taxon>
        <taxon>eudicotyledons</taxon>
        <taxon>Gunneridae</taxon>
        <taxon>Pentapetalae</taxon>
        <taxon>rosids</taxon>
        <taxon>malvids</taxon>
        <taxon>Malvales</taxon>
        <taxon>Malvaceae</taxon>
        <taxon>Malvoideae</taxon>
        <taxon>Gossypium</taxon>
    </lineage>
</organism>
<proteinExistence type="predicted"/>
<feature type="compositionally biased region" description="Polar residues" evidence="1">
    <location>
        <begin position="76"/>
        <end position="92"/>
    </location>
</feature>
<gene>
    <name evidence="2" type="ORF">CXB51_014659</name>
</gene>
<dbReference type="OrthoDB" id="1937287at2759"/>
<dbReference type="Proteomes" id="UP000701853">
    <property type="component" value="Chromosome 6"/>
</dbReference>
<dbReference type="EMBL" id="JAHUZN010000006">
    <property type="protein sequence ID" value="KAG8491585.1"/>
    <property type="molecule type" value="Genomic_DNA"/>
</dbReference>
<evidence type="ECO:0000256" key="1">
    <source>
        <dbReference type="SAM" id="MobiDB-lite"/>
    </source>
</evidence>
<reference evidence="2 3" key="1">
    <citation type="journal article" date="2021" name="bioRxiv">
        <title>The Gossypium anomalum genome as a resource for cotton improvement and evolutionary analysis of hybrid incompatibility.</title>
        <authorList>
            <person name="Grover C.E."/>
            <person name="Yuan D."/>
            <person name="Arick M.A."/>
            <person name="Miller E.R."/>
            <person name="Hu G."/>
            <person name="Peterson D.G."/>
            <person name="Wendel J.F."/>
            <person name="Udall J.A."/>
        </authorList>
    </citation>
    <scope>NUCLEOTIDE SEQUENCE [LARGE SCALE GENOMIC DNA]</scope>
    <source>
        <strain evidence="2">JFW-Udall</strain>
        <tissue evidence="2">Leaf</tissue>
    </source>
</reference>